<keyword evidence="1" id="KW-0175">Coiled coil</keyword>
<protein>
    <recommendedName>
        <fullName evidence="4">Resolvase</fullName>
    </recommendedName>
</protein>
<name>A0ABN5AB43_9FIRM</name>
<accession>A0ABN5AB43</accession>
<evidence type="ECO:0000313" key="2">
    <source>
        <dbReference type="EMBL" id="ASB42567.1"/>
    </source>
</evidence>
<dbReference type="Proteomes" id="UP000196710">
    <property type="component" value="Chromosome"/>
</dbReference>
<reference evidence="3" key="1">
    <citation type="submission" date="2017-05" db="EMBL/GenBank/DDBJ databases">
        <title>Improved OligoMM genomes.</title>
        <authorList>
            <person name="Garzetti D."/>
        </authorList>
    </citation>
    <scope>NUCLEOTIDE SEQUENCE [LARGE SCALE GENOMIC DNA]</scope>
    <source>
        <strain evidence="3">KB18</strain>
    </source>
</reference>
<sequence length="141" mass="16001">MLGTLKLHIGMGLKNDDGEDNRLDIQIRMAEIDAEFKAMLQAIATDTVEEFDEQRATALMAEKNNLEQLLAQYDNAQQEKENAESRLDEIFTILAGMENHPMVYDDRLVRQVLECVVVESKEKIKVIFAGGLEVEQAIEDM</sequence>
<evidence type="ECO:0000256" key="1">
    <source>
        <dbReference type="SAM" id="Coils"/>
    </source>
</evidence>
<proteinExistence type="predicted"/>
<organism evidence="2 3">
    <name type="scientific">Acutalibacter muris</name>
    <dbReference type="NCBI Taxonomy" id="1796620"/>
    <lineage>
        <taxon>Bacteria</taxon>
        <taxon>Bacillati</taxon>
        <taxon>Bacillota</taxon>
        <taxon>Clostridia</taxon>
        <taxon>Eubacteriales</taxon>
        <taxon>Acutalibacteraceae</taxon>
        <taxon>Acutalibacter</taxon>
    </lineage>
</organism>
<keyword evidence="3" id="KW-1185">Reference proteome</keyword>
<dbReference type="EMBL" id="CP021422">
    <property type="protein sequence ID" value="ASB42567.1"/>
    <property type="molecule type" value="Genomic_DNA"/>
</dbReference>
<evidence type="ECO:0008006" key="4">
    <source>
        <dbReference type="Google" id="ProtNLM"/>
    </source>
</evidence>
<feature type="coiled-coil region" evidence="1">
    <location>
        <begin position="56"/>
        <end position="93"/>
    </location>
</feature>
<gene>
    <name evidence="2" type="ORF">ADH66_19135</name>
</gene>
<evidence type="ECO:0000313" key="3">
    <source>
        <dbReference type="Proteomes" id="UP000196710"/>
    </source>
</evidence>